<dbReference type="GO" id="GO:0000155">
    <property type="term" value="F:phosphorelay sensor kinase activity"/>
    <property type="evidence" value="ECO:0007669"/>
    <property type="project" value="InterPro"/>
</dbReference>
<evidence type="ECO:0000313" key="3">
    <source>
        <dbReference type="EMBL" id="SHF13260.1"/>
    </source>
</evidence>
<organism evidence="3 4">
    <name type="scientific">Cnuella takakiae</name>
    <dbReference type="NCBI Taxonomy" id="1302690"/>
    <lineage>
        <taxon>Bacteria</taxon>
        <taxon>Pseudomonadati</taxon>
        <taxon>Bacteroidota</taxon>
        <taxon>Chitinophagia</taxon>
        <taxon>Chitinophagales</taxon>
        <taxon>Chitinophagaceae</taxon>
        <taxon>Cnuella</taxon>
    </lineage>
</organism>
<dbReference type="SUPFAM" id="SSF55874">
    <property type="entry name" value="ATPase domain of HSP90 chaperone/DNA topoisomerase II/histidine kinase"/>
    <property type="match status" value="1"/>
</dbReference>
<keyword evidence="3" id="KW-0418">Kinase</keyword>
<feature type="domain" description="Signal transduction histidine kinase internal region" evidence="2">
    <location>
        <begin position="395"/>
        <end position="471"/>
    </location>
</feature>
<keyword evidence="4" id="KW-1185">Reference proteome</keyword>
<dbReference type="InterPro" id="IPR010559">
    <property type="entry name" value="Sig_transdc_His_kin_internal"/>
</dbReference>
<keyword evidence="1" id="KW-1133">Transmembrane helix</keyword>
<evidence type="ECO:0000259" key="2">
    <source>
        <dbReference type="Pfam" id="PF06580"/>
    </source>
</evidence>
<dbReference type="InterPro" id="IPR036890">
    <property type="entry name" value="HATPase_C_sf"/>
</dbReference>
<feature type="transmembrane region" description="Helical" evidence="1">
    <location>
        <begin position="356"/>
        <end position="375"/>
    </location>
</feature>
<gene>
    <name evidence="3" type="ORF">SAMN05444008_10595</name>
</gene>
<dbReference type="Pfam" id="PF06580">
    <property type="entry name" value="His_kinase"/>
    <property type="match status" value="1"/>
</dbReference>
<keyword evidence="1" id="KW-0472">Membrane</keyword>
<evidence type="ECO:0000256" key="1">
    <source>
        <dbReference type="SAM" id="Phobius"/>
    </source>
</evidence>
<dbReference type="Proteomes" id="UP000184368">
    <property type="component" value="Unassembled WGS sequence"/>
</dbReference>
<keyword evidence="3" id="KW-0808">Transferase</keyword>
<dbReference type="EMBL" id="FQUO01000005">
    <property type="protein sequence ID" value="SHF13260.1"/>
    <property type="molecule type" value="Genomic_DNA"/>
</dbReference>
<accession>A0A1M4Z5H4</accession>
<dbReference type="PANTHER" id="PTHR34220:SF7">
    <property type="entry name" value="SENSOR HISTIDINE KINASE YPDA"/>
    <property type="match status" value="1"/>
</dbReference>
<name>A0A1M4Z5H4_9BACT</name>
<proteinExistence type="predicted"/>
<dbReference type="AlphaFoldDB" id="A0A1M4Z5H4"/>
<keyword evidence="1" id="KW-0812">Transmembrane</keyword>
<dbReference type="GO" id="GO:0016020">
    <property type="term" value="C:membrane"/>
    <property type="evidence" value="ECO:0007669"/>
    <property type="project" value="InterPro"/>
</dbReference>
<evidence type="ECO:0000313" key="4">
    <source>
        <dbReference type="Proteomes" id="UP000184368"/>
    </source>
</evidence>
<protein>
    <submittedName>
        <fullName evidence="3">Histidine kinase</fullName>
    </submittedName>
</protein>
<dbReference type="PANTHER" id="PTHR34220">
    <property type="entry name" value="SENSOR HISTIDINE KINASE YPDA"/>
    <property type="match status" value="1"/>
</dbReference>
<dbReference type="Gene3D" id="3.30.565.10">
    <property type="entry name" value="Histidine kinase-like ATPase, C-terminal domain"/>
    <property type="match status" value="1"/>
</dbReference>
<dbReference type="InterPro" id="IPR050640">
    <property type="entry name" value="Bact_2-comp_sensor_kinase"/>
</dbReference>
<dbReference type="STRING" id="1302690.BUE76_22390"/>
<sequence length="588" mass="67331">MLLQKATRITAFRTSTRSLGKLLRLFSFNCQSLWRPVFPFLAFSILTCVQVYAQRMDTISGPYYTTKDSLQYKMEAGGEKWIRGSRNEDFQVFLKYKRPAEHAGQVSYYGDATLYWLNGVGEIELAAAGITQQNADSFIYHVTANDSAELVSWTRPQEFRSVKGLTFAYLGKFQVGGKLIKLEIYKAGNYRGRSVSIFNSLYLPAAQLRSVVINHNNQYLFRPYKQHHIPSNKQFHFDRTKWEKGKLQFNWSDSINHLAVEMEPTIQDDMYNVYLKRSVAGRTDTVYVSNAWEKSYYSPRPFLRINSSFFNHPGQYEILVIPEAPEQFKRNTTAQTIPIPFEVIASETTMFSLQQVMMVLGIVLLGGSLLFAYYLKLHRNRLTHAAQQQEIARLQLTSVRAQLNPHFMYNALAGIQNLINKNEISSANLYLSQFARITRNVLDEQKTEFVSITEEIKMLHDYLQMEQMRFSFQYEIDSHDNIDSTNTEIPAMLLQPFVENAVKHGIAPMRQGGRIGISLGKAGQNILVLIRDNGTGFNSAHQFVGKGLKLSKKRIELFNSFHKETPICLEVSSGVKGTLVSITLKNWL</sequence>
<reference evidence="3 4" key="1">
    <citation type="submission" date="2016-11" db="EMBL/GenBank/DDBJ databases">
        <authorList>
            <person name="Jaros S."/>
            <person name="Januszkiewicz K."/>
            <person name="Wedrychowicz H."/>
        </authorList>
    </citation>
    <scope>NUCLEOTIDE SEQUENCE [LARGE SCALE GENOMIC DNA]</scope>
    <source>
        <strain evidence="3 4">DSM 26897</strain>
    </source>
</reference>